<dbReference type="PANTHER" id="PTHR32322">
    <property type="entry name" value="INNER MEMBRANE TRANSPORTER"/>
    <property type="match status" value="1"/>
</dbReference>
<dbReference type="AlphaFoldDB" id="A0A1I4NU69"/>
<feature type="transmembrane region" description="Helical" evidence="6">
    <location>
        <begin position="188"/>
        <end position="207"/>
    </location>
</feature>
<keyword evidence="3 6" id="KW-0812">Transmembrane</keyword>
<evidence type="ECO:0000256" key="6">
    <source>
        <dbReference type="SAM" id="Phobius"/>
    </source>
</evidence>
<feature type="transmembrane region" description="Helical" evidence="6">
    <location>
        <begin position="68"/>
        <end position="91"/>
    </location>
</feature>
<dbReference type="InterPro" id="IPR000620">
    <property type="entry name" value="EamA_dom"/>
</dbReference>
<name>A0A1I4NU69_9BACI</name>
<comment type="similarity">
    <text evidence="2">Belongs to the EamA transporter family.</text>
</comment>
<feature type="transmembrane region" description="Helical" evidence="6">
    <location>
        <begin position="269"/>
        <end position="287"/>
    </location>
</feature>
<dbReference type="InterPro" id="IPR050638">
    <property type="entry name" value="AA-Vitamin_Transporters"/>
</dbReference>
<keyword evidence="9" id="KW-1185">Reference proteome</keyword>
<dbReference type="SUPFAM" id="SSF103481">
    <property type="entry name" value="Multidrug resistance efflux transporter EmrE"/>
    <property type="match status" value="2"/>
</dbReference>
<evidence type="ECO:0000256" key="1">
    <source>
        <dbReference type="ARBA" id="ARBA00004127"/>
    </source>
</evidence>
<keyword evidence="4 6" id="KW-1133">Transmembrane helix</keyword>
<evidence type="ECO:0000256" key="3">
    <source>
        <dbReference type="ARBA" id="ARBA00022692"/>
    </source>
</evidence>
<dbReference type="Proteomes" id="UP000199668">
    <property type="component" value="Unassembled WGS sequence"/>
</dbReference>
<dbReference type="RefSeq" id="WP_177195561.1">
    <property type="nucleotide sequence ID" value="NZ_FOTY01000020.1"/>
</dbReference>
<feature type="domain" description="EamA" evidence="7">
    <location>
        <begin position="154"/>
        <end position="287"/>
    </location>
</feature>
<sequence>MWKYVFLMIISVMWGSQFFFAERVLDDVTPLTLSAVRTTIGAVTLTVIAAFMKIPSRTKESRPQRTPWLLYVSIALFEAVLPFFLVAWGQVRVTSSIASIIIGTTPIWTILLVRIVSRKKMSFFQISGVLLGFTGILFVFLPSLGADTVTSGIAGITALVGAAVSYATALVLLQYLPAASAVTAMRNVLYIAAGILIALMFLMENPAFTELSAGSIRDLVIIGSVQTGLVYWFYNLLVHAEGAVFASFSNYFIPPVGVLLGALVLHENLSIYVIFGLGIIIVSLFISRMPNKHFRPKTGA</sequence>
<gene>
    <name evidence="8" type="ORF">SAMN04488054_12044</name>
</gene>
<evidence type="ECO:0000256" key="4">
    <source>
        <dbReference type="ARBA" id="ARBA00022989"/>
    </source>
</evidence>
<feature type="transmembrane region" description="Helical" evidence="6">
    <location>
        <begin position="97"/>
        <end position="116"/>
    </location>
</feature>
<accession>A0A1I4NU69</accession>
<feature type="domain" description="EamA" evidence="7">
    <location>
        <begin position="2"/>
        <end position="140"/>
    </location>
</feature>
<reference evidence="8 9" key="1">
    <citation type="submission" date="2016-10" db="EMBL/GenBank/DDBJ databases">
        <authorList>
            <person name="de Groot N.N."/>
        </authorList>
    </citation>
    <scope>NUCLEOTIDE SEQUENCE [LARGE SCALE GENOMIC DNA]</scope>
    <source>
        <strain evidence="8 9">CGMCC 1.6134</strain>
    </source>
</reference>
<feature type="transmembrane region" description="Helical" evidence="6">
    <location>
        <begin position="31"/>
        <end position="52"/>
    </location>
</feature>
<dbReference type="InterPro" id="IPR037185">
    <property type="entry name" value="EmrE-like"/>
</dbReference>
<evidence type="ECO:0000256" key="5">
    <source>
        <dbReference type="ARBA" id="ARBA00023136"/>
    </source>
</evidence>
<feature type="transmembrane region" description="Helical" evidence="6">
    <location>
        <begin position="123"/>
        <end position="141"/>
    </location>
</feature>
<evidence type="ECO:0000259" key="7">
    <source>
        <dbReference type="Pfam" id="PF00892"/>
    </source>
</evidence>
<evidence type="ECO:0000313" key="8">
    <source>
        <dbReference type="EMBL" id="SFM18837.1"/>
    </source>
</evidence>
<organism evidence="8 9">
    <name type="scientific">Salibacterium qingdaonense</name>
    <dbReference type="NCBI Taxonomy" id="266892"/>
    <lineage>
        <taxon>Bacteria</taxon>
        <taxon>Bacillati</taxon>
        <taxon>Bacillota</taxon>
        <taxon>Bacilli</taxon>
        <taxon>Bacillales</taxon>
        <taxon>Bacillaceae</taxon>
    </lineage>
</organism>
<proteinExistence type="inferred from homology"/>
<dbReference type="PANTHER" id="PTHR32322:SF2">
    <property type="entry name" value="EAMA DOMAIN-CONTAINING PROTEIN"/>
    <property type="match status" value="1"/>
</dbReference>
<dbReference type="EMBL" id="FOTY01000020">
    <property type="protein sequence ID" value="SFM18837.1"/>
    <property type="molecule type" value="Genomic_DNA"/>
</dbReference>
<evidence type="ECO:0000313" key="9">
    <source>
        <dbReference type="Proteomes" id="UP000199668"/>
    </source>
</evidence>
<comment type="subcellular location">
    <subcellularLocation>
        <location evidence="1">Endomembrane system</location>
        <topology evidence="1">Multi-pass membrane protein</topology>
    </subcellularLocation>
</comment>
<feature type="transmembrane region" description="Helical" evidence="6">
    <location>
        <begin position="153"/>
        <end position="176"/>
    </location>
</feature>
<protein>
    <submittedName>
        <fullName evidence="8">Permease of the drug/metabolite transporter (DMT) superfamily</fullName>
    </submittedName>
</protein>
<dbReference type="STRING" id="266892.SAMN04488054_12044"/>
<dbReference type="GO" id="GO:0016020">
    <property type="term" value="C:membrane"/>
    <property type="evidence" value="ECO:0007669"/>
    <property type="project" value="UniProtKB-SubCell"/>
</dbReference>
<evidence type="ECO:0000256" key="2">
    <source>
        <dbReference type="ARBA" id="ARBA00007362"/>
    </source>
</evidence>
<feature type="transmembrane region" description="Helical" evidence="6">
    <location>
        <begin position="219"/>
        <end position="237"/>
    </location>
</feature>
<dbReference type="Pfam" id="PF00892">
    <property type="entry name" value="EamA"/>
    <property type="match status" value="2"/>
</dbReference>
<keyword evidence="5 6" id="KW-0472">Membrane</keyword>
<feature type="transmembrane region" description="Helical" evidence="6">
    <location>
        <begin position="244"/>
        <end position="263"/>
    </location>
</feature>